<keyword evidence="2" id="KW-0813">Transport</keyword>
<feature type="compositionally biased region" description="Basic and acidic residues" evidence="6">
    <location>
        <begin position="732"/>
        <end position="741"/>
    </location>
</feature>
<dbReference type="EMBL" id="VSFF01000010">
    <property type="protein sequence ID" value="TYC11899.1"/>
    <property type="molecule type" value="Genomic_DNA"/>
</dbReference>
<dbReference type="InterPro" id="IPR002293">
    <property type="entry name" value="AA/rel_permease1"/>
</dbReference>
<accession>A0A5D0U4G8</accession>
<feature type="compositionally biased region" description="Gly residues" evidence="6">
    <location>
        <begin position="637"/>
        <end position="655"/>
    </location>
</feature>
<feature type="transmembrane region" description="Helical" evidence="7">
    <location>
        <begin position="30"/>
        <end position="47"/>
    </location>
</feature>
<organism evidence="8 9">
    <name type="scientific">Actinomadura syzygii</name>
    <dbReference type="NCBI Taxonomy" id="1427538"/>
    <lineage>
        <taxon>Bacteria</taxon>
        <taxon>Bacillati</taxon>
        <taxon>Actinomycetota</taxon>
        <taxon>Actinomycetes</taxon>
        <taxon>Streptosporangiales</taxon>
        <taxon>Thermomonosporaceae</taxon>
        <taxon>Actinomadura</taxon>
    </lineage>
</organism>
<sequence length="758" mass="79098">MFRRLPVEQATGRLYGGRHRLRVVYRTRDLVVLGLGVMIGSGIFKIAGDQAVSTAGPGVLVSFLIAGGVCLLVALALAELSSIIPVAGSAYSFSYVAFGEVWAWIVGWALIMELLLACAVLARVWSLYATQALSDFSVPVPGWLGDLIGQQKGPDLFAFGILLLVVVMLATGSRMSLKTLWFMVMAKLIVVGLVIATGLKFFSADNVTPFIPPAQPAPKGDQTALDALLSAVGGGSPHVFGVWGLFAAAPAIAFAYIGFDLIATASEETEDAPRKVPRGILTALITAVLLYAAVAVVLVGMVGMDGFAKLDPDKVLIAAAFDSVGAGAMGKLVDVGVVLGLTTVILVLLISLTRVVFSMSRDGLLPRPLATMSKYKVPSRATLLSGGAALVVSQTVDVLTLEQMVVIGTLFAFLFVPAAMVALRRTRPDLHRPFKVPVAPLTAAVTIIAIGWMMLNLKVQTWGYFSVWMVVGVLLYIAYGRRKSQMKLLLDAPPPERPVAARLTAPPPGVAPVAGPPGASQPSAYLSGEYPGQGQYESGRQPNYSSGAWAAEQRPGAPESPYPTGRYSAGRRQPGGRFAPEPGPRDSFDTYIPGTGASSGYTPGASGAYEAGPSGSHQAGPSGSYESGPSGSYEAGPSGGYESGASGSYGSGAYGSGSQQSGAYGSGNQQSGAYGSGAYGTGAYPSGGHPSGPYQAREPSEDPYAVDPGVPNPYSSGPYQSGQYGSGPYPPGRRENRRPTWEDEEHEEPPPQGGRHRR</sequence>
<keyword evidence="4 7" id="KW-1133">Transmembrane helix</keyword>
<keyword evidence="5 7" id="KW-0472">Membrane</keyword>
<dbReference type="PANTHER" id="PTHR43243:SF4">
    <property type="entry name" value="CATIONIC AMINO ACID TRANSPORTER 4"/>
    <property type="match status" value="1"/>
</dbReference>
<evidence type="ECO:0000256" key="3">
    <source>
        <dbReference type="ARBA" id="ARBA00022692"/>
    </source>
</evidence>
<keyword evidence="9" id="KW-1185">Reference proteome</keyword>
<feature type="transmembrane region" description="Helical" evidence="7">
    <location>
        <begin position="461"/>
        <end position="479"/>
    </location>
</feature>
<dbReference type="Gene3D" id="1.20.1740.10">
    <property type="entry name" value="Amino acid/polyamine transporter I"/>
    <property type="match status" value="1"/>
</dbReference>
<dbReference type="GO" id="GO:0015171">
    <property type="term" value="F:amino acid transmembrane transporter activity"/>
    <property type="evidence" value="ECO:0007669"/>
    <property type="project" value="TreeGrafter"/>
</dbReference>
<feature type="transmembrane region" description="Helical" evidence="7">
    <location>
        <begin position="240"/>
        <end position="259"/>
    </location>
</feature>
<comment type="caution">
    <text evidence="8">The sequence shown here is derived from an EMBL/GenBank/DDBJ whole genome shotgun (WGS) entry which is preliminary data.</text>
</comment>
<feature type="compositionally biased region" description="Low complexity" evidence="6">
    <location>
        <begin position="619"/>
        <end position="636"/>
    </location>
</feature>
<keyword evidence="3 7" id="KW-0812">Transmembrane</keyword>
<feature type="compositionally biased region" description="Low complexity" evidence="6">
    <location>
        <begin position="511"/>
        <end position="524"/>
    </location>
</feature>
<comment type="subcellular location">
    <subcellularLocation>
        <location evidence="1">Membrane</location>
        <topology evidence="1">Multi-pass membrane protein</topology>
    </subcellularLocation>
</comment>
<evidence type="ECO:0000313" key="8">
    <source>
        <dbReference type="EMBL" id="TYC11899.1"/>
    </source>
</evidence>
<protein>
    <submittedName>
        <fullName evidence="8">Amino acid permease</fullName>
    </submittedName>
</protein>
<dbReference type="Pfam" id="PF13520">
    <property type="entry name" value="AA_permease_2"/>
    <property type="match status" value="1"/>
</dbReference>
<feature type="compositionally biased region" description="Low complexity" evidence="6">
    <location>
        <begin position="656"/>
        <end position="673"/>
    </location>
</feature>
<feature type="transmembrane region" description="Helical" evidence="7">
    <location>
        <begin position="405"/>
        <end position="424"/>
    </location>
</feature>
<dbReference type="AlphaFoldDB" id="A0A5D0U4G8"/>
<evidence type="ECO:0000256" key="1">
    <source>
        <dbReference type="ARBA" id="ARBA00004141"/>
    </source>
</evidence>
<feature type="transmembrane region" description="Helical" evidence="7">
    <location>
        <begin position="156"/>
        <end position="173"/>
    </location>
</feature>
<gene>
    <name evidence="8" type="ORF">FXF65_25715</name>
</gene>
<evidence type="ECO:0000256" key="2">
    <source>
        <dbReference type="ARBA" id="ARBA00022448"/>
    </source>
</evidence>
<reference evidence="8 9" key="1">
    <citation type="submission" date="2019-08" db="EMBL/GenBank/DDBJ databases">
        <title>Actinomadura sp. nov. CYP1-5 isolated from mountain soil.</title>
        <authorList>
            <person name="Songsumanus A."/>
            <person name="Kuncharoen N."/>
            <person name="Kudo T."/>
            <person name="Yuki M."/>
            <person name="Igarashi Y."/>
            <person name="Tanasupawat S."/>
        </authorList>
    </citation>
    <scope>NUCLEOTIDE SEQUENCE [LARGE SCALE GENOMIC DNA]</scope>
    <source>
        <strain evidence="8 9">GKU157</strain>
    </source>
</reference>
<feature type="transmembrane region" description="Helical" evidence="7">
    <location>
        <begin position="436"/>
        <end position="455"/>
    </location>
</feature>
<feature type="transmembrane region" description="Helical" evidence="7">
    <location>
        <begin position="377"/>
        <end position="393"/>
    </location>
</feature>
<feature type="transmembrane region" description="Helical" evidence="7">
    <location>
        <begin position="280"/>
        <end position="304"/>
    </location>
</feature>
<dbReference type="PANTHER" id="PTHR43243">
    <property type="entry name" value="INNER MEMBRANE TRANSPORTER YGJI-RELATED"/>
    <property type="match status" value="1"/>
</dbReference>
<name>A0A5D0U4G8_9ACTN</name>
<feature type="transmembrane region" description="Helical" evidence="7">
    <location>
        <begin position="59"/>
        <end position="80"/>
    </location>
</feature>
<dbReference type="InterPro" id="IPR004840">
    <property type="entry name" value="Amino_acid_permease_CS"/>
</dbReference>
<feature type="compositionally biased region" description="Low complexity" evidence="6">
    <location>
        <begin position="713"/>
        <end position="727"/>
    </location>
</feature>
<dbReference type="GO" id="GO:0016020">
    <property type="term" value="C:membrane"/>
    <property type="evidence" value="ECO:0007669"/>
    <property type="project" value="UniProtKB-SubCell"/>
</dbReference>
<dbReference type="OrthoDB" id="9762947at2"/>
<evidence type="ECO:0000313" key="9">
    <source>
        <dbReference type="Proteomes" id="UP000322634"/>
    </source>
</evidence>
<evidence type="ECO:0000256" key="6">
    <source>
        <dbReference type="SAM" id="MobiDB-lite"/>
    </source>
</evidence>
<feature type="transmembrane region" description="Helical" evidence="7">
    <location>
        <begin position="335"/>
        <end position="357"/>
    </location>
</feature>
<dbReference type="Proteomes" id="UP000322634">
    <property type="component" value="Unassembled WGS sequence"/>
</dbReference>
<evidence type="ECO:0000256" key="7">
    <source>
        <dbReference type="SAM" id="Phobius"/>
    </source>
</evidence>
<dbReference type="PROSITE" id="PS00218">
    <property type="entry name" value="AMINO_ACID_PERMEASE_1"/>
    <property type="match status" value="1"/>
</dbReference>
<evidence type="ECO:0000256" key="5">
    <source>
        <dbReference type="ARBA" id="ARBA00023136"/>
    </source>
</evidence>
<evidence type="ECO:0000256" key="4">
    <source>
        <dbReference type="ARBA" id="ARBA00022989"/>
    </source>
</evidence>
<feature type="transmembrane region" description="Helical" evidence="7">
    <location>
        <begin position="101"/>
        <end position="125"/>
    </location>
</feature>
<feature type="region of interest" description="Disordered" evidence="6">
    <location>
        <begin position="499"/>
        <end position="758"/>
    </location>
</feature>
<feature type="transmembrane region" description="Helical" evidence="7">
    <location>
        <begin position="180"/>
        <end position="202"/>
    </location>
</feature>
<proteinExistence type="predicted"/>
<feature type="compositionally biased region" description="Polar residues" evidence="6">
    <location>
        <begin position="535"/>
        <end position="546"/>
    </location>
</feature>